<dbReference type="Proteomes" id="UP000029499">
    <property type="component" value="Chromosome"/>
</dbReference>
<accession>A0A089YSE4</accession>
<name>A0A089YSE4_9PSED</name>
<dbReference type="RefSeq" id="WP_043191383.1">
    <property type="nucleotide sequence ID" value="NZ_CP009533.1"/>
</dbReference>
<dbReference type="NCBIfam" id="TIGR02610">
    <property type="entry name" value="PHA_gran_rgn"/>
    <property type="match status" value="1"/>
</dbReference>
<dbReference type="STRING" id="216142.LT40_14555"/>
<keyword evidence="2" id="KW-1185">Reference proteome</keyword>
<dbReference type="eggNOG" id="ENOG5033ABY">
    <property type="taxonomic scope" value="Bacteria"/>
</dbReference>
<dbReference type="HOGENOM" id="CLU_161965_2_0_6"/>
<reference evidence="1 2" key="1">
    <citation type="journal article" date="2015" name="J. Biotechnol.">
        <title>Complete genome sequence of Pseudomonas rhizosphaerae IH5T (=DSM 16299T), a phosphate-solubilizing rhizobacterium for bacterial biofertilizer.</title>
        <authorList>
            <person name="Kwak Y."/>
            <person name="Jung B.K."/>
            <person name="Shin J.H."/>
        </authorList>
    </citation>
    <scope>NUCLEOTIDE SEQUENCE [LARGE SCALE GENOMIC DNA]</scope>
    <source>
        <strain evidence="1">DSM 16299</strain>
    </source>
</reference>
<dbReference type="InterPro" id="IPR013433">
    <property type="entry name" value="PHA_gran_rgn"/>
</dbReference>
<dbReference type="AlphaFoldDB" id="A0A089YSE4"/>
<evidence type="ECO:0000313" key="1">
    <source>
        <dbReference type="EMBL" id="AIS18539.1"/>
    </source>
</evidence>
<proteinExistence type="predicted"/>
<evidence type="ECO:0000313" key="2">
    <source>
        <dbReference type="Proteomes" id="UP000029499"/>
    </source>
</evidence>
<dbReference type="Pfam" id="PF09650">
    <property type="entry name" value="PHA_gran_rgn"/>
    <property type="match status" value="1"/>
</dbReference>
<sequence>MTQINVERKHNLGRDAARQKAEVVVQKLIDRYDVQATWQGDTVAVKRSGAQGTVQIDDEAIRIDLKLGMMLAMMSGTIQSEIEKALDKALAA</sequence>
<dbReference type="OrthoDB" id="287584at2"/>
<protein>
    <submittedName>
        <fullName evidence="1">Polyhydroxyalkanoic acid system protein</fullName>
    </submittedName>
</protein>
<dbReference type="EMBL" id="CP009533">
    <property type="protein sequence ID" value="AIS18539.1"/>
    <property type="molecule type" value="Genomic_DNA"/>
</dbReference>
<dbReference type="KEGG" id="prh:LT40_14555"/>
<organism evidence="1 2">
    <name type="scientific">Pseudomonas rhizosphaerae</name>
    <dbReference type="NCBI Taxonomy" id="216142"/>
    <lineage>
        <taxon>Bacteria</taxon>
        <taxon>Pseudomonadati</taxon>
        <taxon>Pseudomonadota</taxon>
        <taxon>Gammaproteobacteria</taxon>
        <taxon>Pseudomonadales</taxon>
        <taxon>Pseudomonadaceae</taxon>
        <taxon>Pseudomonas</taxon>
    </lineage>
</organism>
<gene>
    <name evidence="1" type="ORF">LT40_14555</name>
</gene>